<protein>
    <submittedName>
        <fullName evidence="2">Glycine receptor subunit beta</fullName>
    </submittedName>
</protein>
<gene>
    <name evidence="2" type="ORF">GCK32_013865</name>
</gene>
<dbReference type="Pfam" id="PF02931">
    <property type="entry name" value="Neur_chan_LBD"/>
    <property type="match status" value="1"/>
</dbReference>
<dbReference type="GO" id="GO:0016020">
    <property type="term" value="C:membrane"/>
    <property type="evidence" value="ECO:0007669"/>
    <property type="project" value="InterPro"/>
</dbReference>
<proteinExistence type="predicted"/>
<feature type="non-terminal residue" evidence="2">
    <location>
        <position position="1"/>
    </location>
</feature>
<sequence>NDLQFLNYLFFRCLCQKAFRSRRIGTEGQILSRVFTDYDPATRPPVRDDADHSSILVITNIFINRVNWHENRAEVDLYLRQQWEDGRLQYDVDPREQIDQVSIPSNRKIWTPDTYFASGNELERSGRHSAVVEPSGFVRSSEQRIVDVPVSYGTSFPFLNRRSFTLRLSSYVYPLEDVVYLWANSPPLVEPVEVSSDLNSGPFTLEEANAGDCIGNYSVGAFTISIFRKILVYRCGRDIQFFGDGFPLQLVPPYRIIGICFLAAFLDSW</sequence>
<organism evidence="2 3">
    <name type="scientific">Trichostrongylus colubriformis</name>
    <name type="common">Black scour worm</name>
    <dbReference type="NCBI Taxonomy" id="6319"/>
    <lineage>
        <taxon>Eukaryota</taxon>
        <taxon>Metazoa</taxon>
        <taxon>Ecdysozoa</taxon>
        <taxon>Nematoda</taxon>
        <taxon>Chromadorea</taxon>
        <taxon>Rhabditida</taxon>
        <taxon>Rhabditina</taxon>
        <taxon>Rhabditomorpha</taxon>
        <taxon>Strongyloidea</taxon>
        <taxon>Trichostrongylidae</taxon>
        <taxon>Trichostrongylus</taxon>
    </lineage>
</organism>
<feature type="domain" description="Neurotransmitter-gated ion-channel ligand-binding" evidence="1">
    <location>
        <begin position="28"/>
        <end position="190"/>
    </location>
</feature>
<keyword evidence="2" id="KW-0675">Receptor</keyword>
<dbReference type="AlphaFoldDB" id="A0AAN8G6B5"/>
<dbReference type="SUPFAM" id="SSF63712">
    <property type="entry name" value="Nicotinic receptor ligand binding domain-like"/>
    <property type="match status" value="1"/>
</dbReference>
<dbReference type="GO" id="GO:0005230">
    <property type="term" value="F:extracellular ligand-gated monoatomic ion channel activity"/>
    <property type="evidence" value="ECO:0007669"/>
    <property type="project" value="InterPro"/>
</dbReference>
<keyword evidence="3" id="KW-1185">Reference proteome</keyword>
<evidence type="ECO:0000313" key="3">
    <source>
        <dbReference type="Proteomes" id="UP001331761"/>
    </source>
</evidence>
<dbReference type="EMBL" id="WIXE01005887">
    <property type="protein sequence ID" value="KAK5981793.1"/>
    <property type="molecule type" value="Genomic_DNA"/>
</dbReference>
<dbReference type="PANTHER" id="PTHR18945">
    <property type="entry name" value="NEUROTRANSMITTER GATED ION CHANNEL"/>
    <property type="match status" value="1"/>
</dbReference>
<dbReference type="Proteomes" id="UP001331761">
    <property type="component" value="Unassembled WGS sequence"/>
</dbReference>
<dbReference type="Gene3D" id="2.70.170.10">
    <property type="entry name" value="Neurotransmitter-gated ion-channel ligand-binding domain"/>
    <property type="match status" value="1"/>
</dbReference>
<evidence type="ECO:0000259" key="1">
    <source>
        <dbReference type="Pfam" id="PF02931"/>
    </source>
</evidence>
<dbReference type="GO" id="GO:0004888">
    <property type="term" value="F:transmembrane signaling receptor activity"/>
    <property type="evidence" value="ECO:0007669"/>
    <property type="project" value="InterPro"/>
</dbReference>
<dbReference type="InterPro" id="IPR036734">
    <property type="entry name" value="Neur_chan_lig-bd_sf"/>
</dbReference>
<accession>A0AAN8G6B5</accession>
<dbReference type="InterPro" id="IPR006202">
    <property type="entry name" value="Neur_chan_lig-bd"/>
</dbReference>
<name>A0AAN8G6B5_TRICO</name>
<dbReference type="InterPro" id="IPR006201">
    <property type="entry name" value="Neur_channel"/>
</dbReference>
<evidence type="ECO:0000313" key="2">
    <source>
        <dbReference type="EMBL" id="KAK5981793.1"/>
    </source>
</evidence>
<comment type="caution">
    <text evidence="2">The sequence shown here is derived from an EMBL/GenBank/DDBJ whole genome shotgun (WGS) entry which is preliminary data.</text>
</comment>
<reference evidence="2 3" key="1">
    <citation type="submission" date="2019-10" db="EMBL/GenBank/DDBJ databases">
        <title>Assembly and Annotation for the nematode Trichostrongylus colubriformis.</title>
        <authorList>
            <person name="Martin J."/>
        </authorList>
    </citation>
    <scope>NUCLEOTIDE SEQUENCE [LARGE SCALE GENOMIC DNA]</scope>
    <source>
        <strain evidence="2">G859</strain>
        <tissue evidence="2">Whole worm</tissue>
    </source>
</reference>